<dbReference type="GeneID" id="9937412"/>
<dbReference type="EMBL" id="JH712066">
    <property type="protein sequence ID" value="EFO28448.1"/>
    <property type="molecule type" value="Genomic_DNA"/>
</dbReference>
<proteinExistence type="predicted"/>
<gene>
    <name evidence="1" type="ORF">LOAG_00044</name>
</gene>
<accession>A0A1S0UCT4</accession>
<dbReference type="CTD" id="9937412"/>
<dbReference type="InParanoid" id="A0A1S0UCT4"/>
<dbReference type="RefSeq" id="XP_003135633.1">
    <property type="nucleotide sequence ID" value="XM_003135585.1"/>
</dbReference>
<dbReference type="AlphaFoldDB" id="A0A1S0UCT4"/>
<sequence length="129" mass="14685">MFIVIFSIYCGVKKALTWLGQLISYRKHTGKRQIACDIEHRHSISADGSASKNEYGIIKIAASTNVLRQFLPGDHLEYAEHFNALLKILDCKLDGIVYSTSLLSNEWIFEPLDLVYHVNEKDARTELQS</sequence>
<protein>
    <submittedName>
        <fullName evidence="1">Uncharacterized protein</fullName>
    </submittedName>
</protein>
<name>A0A1S0UCT4_LOALO</name>
<evidence type="ECO:0000313" key="1">
    <source>
        <dbReference type="EMBL" id="EFO28448.1"/>
    </source>
</evidence>
<dbReference type="KEGG" id="loa:LOAG_00044"/>
<reference evidence="1" key="1">
    <citation type="submission" date="2012-04" db="EMBL/GenBank/DDBJ databases">
        <title>The Genome Sequence of Loa loa.</title>
        <authorList>
            <consortium name="The Broad Institute Genome Sequencing Platform"/>
            <consortium name="Broad Institute Genome Sequencing Center for Infectious Disease"/>
            <person name="Nutman T.B."/>
            <person name="Fink D.L."/>
            <person name="Russ C."/>
            <person name="Young S."/>
            <person name="Zeng Q."/>
            <person name="Gargeya S."/>
            <person name="Alvarado L."/>
            <person name="Berlin A."/>
            <person name="Chapman S.B."/>
            <person name="Chen Z."/>
            <person name="Freedman E."/>
            <person name="Gellesch M."/>
            <person name="Goldberg J."/>
            <person name="Griggs A."/>
            <person name="Gujja S."/>
            <person name="Heilman E.R."/>
            <person name="Heiman D."/>
            <person name="Howarth C."/>
            <person name="Mehta T."/>
            <person name="Neiman D."/>
            <person name="Pearson M."/>
            <person name="Roberts A."/>
            <person name="Saif S."/>
            <person name="Shea T."/>
            <person name="Shenoy N."/>
            <person name="Sisk P."/>
            <person name="Stolte C."/>
            <person name="Sykes S."/>
            <person name="White J."/>
            <person name="Yandava C."/>
            <person name="Haas B."/>
            <person name="Henn M.R."/>
            <person name="Nusbaum C."/>
            <person name="Birren B."/>
        </authorList>
    </citation>
    <scope>NUCLEOTIDE SEQUENCE [LARGE SCALE GENOMIC DNA]</scope>
</reference>
<organism evidence="1">
    <name type="scientific">Loa loa</name>
    <name type="common">Eye worm</name>
    <name type="synonym">Filaria loa</name>
    <dbReference type="NCBI Taxonomy" id="7209"/>
    <lineage>
        <taxon>Eukaryota</taxon>
        <taxon>Metazoa</taxon>
        <taxon>Ecdysozoa</taxon>
        <taxon>Nematoda</taxon>
        <taxon>Chromadorea</taxon>
        <taxon>Rhabditida</taxon>
        <taxon>Spirurina</taxon>
        <taxon>Spiruromorpha</taxon>
        <taxon>Filarioidea</taxon>
        <taxon>Onchocercidae</taxon>
        <taxon>Loa</taxon>
    </lineage>
</organism>